<protein>
    <submittedName>
        <fullName evidence="1">FAD fmn-containing dehydrogenase</fullName>
    </submittedName>
</protein>
<proteinExistence type="predicted"/>
<reference evidence="1 2" key="1">
    <citation type="journal article" date="2018" name="PLoS Pathog.">
        <title>Evolution of structural diversity of trichothecenes, a family of toxins produced by plant pathogenic and entomopathogenic fungi.</title>
        <authorList>
            <person name="Proctor R.H."/>
            <person name="McCormick S.P."/>
            <person name="Kim H.S."/>
            <person name="Cardoza R.E."/>
            <person name="Stanley A.M."/>
            <person name="Lindo L."/>
            <person name="Kelly A."/>
            <person name="Brown D.W."/>
            <person name="Lee T."/>
            <person name="Vaughan M.M."/>
            <person name="Alexander N.J."/>
            <person name="Busman M."/>
            <person name="Gutierrez S."/>
        </authorList>
    </citation>
    <scope>NUCLEOTIDE SEQUENCE [LARGE SCALE GENOMIC DNA]</scope>
    <source>
        <strain evidence="1 2">NRRL 3299</strain>
    </source>
</reference>
<evidence type="ECO:0000313" key="2">
    <source>
        <dbReference type="Proteomes" id="UP000266152"/>
    </source>
</evidence>
<name>A0A395S0Y2_FUSSP</name>
<organism evidence="1 2">
    <name type="scientific">Fusarium sporotrichioides</name>
    <dbReference type="NCBI Taxonomy" id="5514"/>
    <lineage>
        <taxon>Eukaryota</taxon>
        <taxon>Fungi</taxon>
        <taxon>Dikarya</taxon>
        <taxon>Ascomycota</taxon>
        <taxon>Pezizomycotina</taxon>
        <taxon>Sordariomycetes</taxon>
        <taxon>Hypocreomycetidae</taxon>
        <taxon>Hypocreales</taxon>
        <taxon>Nectriaceae</taxon>
        <taxon>Fusarium</taxon>
    </lineage>
</organism>
<dbReference type="EMBL" id="PXOF01000097">
    <property type="protein sequence ID" value="RGP66051.1"/>
    <property type="molecule type" value="Genomic_DNA"/>
</dbReference>
<evidence type="ECO:0000313" key="1">
    <source>
        <dbReference type="EMBL" id="RGP66051.1"/>
    </source>
</evidence>
<dbReference type="AlphaFoldDB" id="A0A395S0Y2"/>
<gene>
    <name evidence="1" type="ORF">FSPOR_6877</name>
</gene>
<sequence length="112" mass="12695">MLGPEKGADNIDLFTETYMNKYYAQQELLVDVYGATNVQGYREHVTGVLDRGIDEVDFSQVPPKYLEEGSDIGVIEGTLWGRWQWWSVLGLYPSRAVFTQVWPSIFISIATG</sequence>
<comment type="caution">
    <text evidence="1">The sequence shown here is derived from an EMBL/GenBank/DDBJ whole genome shotgun (WGS) entry which is preliminary data.</text>
</comment>
<dbReference type="Proteomes" id="UP000266152">
    <property type="component" value="Unassembled WGS sequence"/>
</dbReference>
<accession>A0A395S0Y2</accession>
<keyword evidence="2" id="KW-1185">Reference proteome</keyword>